<accession>A0A5E7EVZ4</accession>
<name>A0A5E7EVZ4_PSEFL</name>
<dbReference type="InterPro" id="IPR010390">
    <property type="entry name" value="ABC-2_transporter-like"/>
</dbReference>
<dbReference type="PANTHER" id="PTHR36833:SF1">
    <property type="entry name" value="INTEGRAL MEMBRANE TRANSPORT PROTEIN"/>
    <property type="match status" value="1"/>
</dbReference>
<protein>
    <submittedName>
        <fullName evidence="1">Uncharacterized protein</fullName>
    </submittedName>
</protein>
<dbReference type="RefSeq" id="WP_150634753.1">
    <property type="nucleotide sequence ID" value="NZ_CABVHI010000083.1"/>
</dbReference>
<gene>
    <name evidence="1" type="ORF">PS704_05004</name>
</gene>
<evidence type="ECO:0000313" key="2">
    <source>
        <dbReference type="Proteomes" id="UP000326557"/>
    </source>
</evidence>
<dbReference type="EMBL" id="CABVHP010000020">
    <property type="protein sequence ID" value="VVO30966.1"/>
    <property type="molecule type" value="Genomic_DNA"/>
</dbReference>
<dbReference type="AlphaFoldDB" id="A0A5E7EVZ4"/>
<dbReference type="PANTHER" id="PTHR36833">
    <property type="entry name" value="SLR0610 PROTEIN-RELATED"/>
    <property type="match status" value="1"/>
</dbReference>
<proteinExistence type="predicted"/>
<dbReference type="Pfam" id="PF06182">
    <property type="entry name" value="ABC2_membrane_6"/>
    <property type="match status" value="1"/>
</dbReference>
<dbReference type="Proteomes" id="UP000326557">
    <property type="component" value="Unassembled WGS sequence"/>
</dbReference>
<sequence>MHIINLFKNAVKEEARYKINLLGGVLALLTLYSLQLVFFDVISSFVPADEINGNWLMIFFMSYALGGLLVNFFSSAITGFFRQLTQGKLEALLVRPINLFVLILFRWCQVYYLLVALLLVVICILSNKIDFQPFFFSLTNTVLYLLVLVAGVAASITFILAFNSFSFITQRDLPIDYIHASIFTFALLPATFYSKIVLYFLVAALPMIVFASVALDALYNGVTLFVSVFLLVVSVTSFFVIKIVYALFNRFDSIGG</sequence>
<organism evidence="1 2">
    <name type="scientific">Pseudomonas fluorescens</name>
    <dbReference type="NCBI Taxonomy" id="294"/>
    <lineage>
        <taxon>Bacteria</taxon>
        <taxon>Pseudomonadati</taxon>
        <taxon>Pseudomonadota</taxon>
        <taxon>Gammaproteobacteria</taxon>
        <taxon>Pseudomonadales</taxon>
        <taxon>Pseudomonadaceae</taxon>
        <taxon>Pseudomonas</taxon>
    </lineage>
</organism>
<reference evidence="1 2" key="1">
    <citation type="submission" date="2019-09" db="EMBL/GenBank/DDBJ databases">
        <authorList>
            <person name="Chandra G."/>
            <person name="Truman W A."/>
        </authorList>
    </citation>
    <scope>NUCLEOTIDE SEQUENCE [LARGE SCALE GENOMIC DNA]</scope>
    <source>
        <strain evidence="1">PS704</strain>
    </source>
</reference>
<evidence type="ECO:0000313" key="1">
    <source>
        <dbReference type="EMBL" id="VVO30966.1"/>
    </source>
</evidence>
<dbReference type="OrthoDB" id="7922511at2"/>